<organism evidence="1 2">
    <name type="scientific">Evansella cellulosilytica (strain ATCC 21833 / DSM 2522 / FERM P-1141 / JCM 9156 / N-4)</name>
    <name type="common">Bacillus cellulosilyticus</name>
    <dbReference type="NCBI Taxonomy" id="649639"/>
    <lineage>
        <taxon>Bacteria</taxon>
        <taxon>Bacillati</taxon>
        <taxon>Bacillota</taxon>
        <taxon>Bacilli</taxon>
        <taxon>Bacillales</taxon>
        <taxon>Bacillaceae</taxon>
        <taxon>Evansella</taxon>
    </lineage>
</organism>
<dbReference type="KEGG" id="bco:Bcell_2629"/>
<evidence type="ECO:0000313" key="1">
    <source>
        <dbReference type="EMBL" id="ADU30886.1"/>
    </source>
</evidence>
<proteinExistence type="predicted"/>
<gene>
    <name evidence="1" type="ordered locus">Bcell_2629</name>
</gene>
<evidence type="ECO:0000313" key="2">
    <source>
        <dbReference type="Proteomes" id="UP000001401"/>
    </source>
</evidence>
<sequence length="193" mass="22660">MGFLNLFYKRSKRTENITDFSNNPVTKLEFVSVDPKSEYENGRIEEAKFLLEDYVFNLKSDCIEHYELLLEIYEDEENGEGMTKLQKFLEEQVLSNSKMKHLFAQLVIDIDFKKALRKYALKVQFILEEHGGISKTQLVELIRITEGLDNCKANQVYKYAVNNHYILRKKINSTYLHFKTKDVRKEAEVGTKG</sequence>
<accession>E6TUJ6</accession>
<dbReference type="RefSeq" id="WP_013489219.1">
    <property type="nucleotide sequence ID" value="NC_014829.1"/>
</dbReference>
<name>E6TUJ6_EVAC2</name>
<dbReference type="EMBL" id="CP002394">
    <property type="protein sequence ID" value="ADU30886.1"/>
    <property type="molecule type" value="Genomic_DNA"/>
</dbReference>
<reference evidence="1 2" key="1">
    <citation type="submission" date="2010-12" db="EMBL/GenBank/DDBJ databases">
        <title>Complete sequence of Bacillus cellulosilyticus DSM 2522.</title>
        <authorList>
            <consortium name="US DOE Joint Genome Institute"/>
            <person name="Lucas S."/>
            <person name="Copeland A."/>
            <person name="Lapidus A."/>
            <person name="Cheng J.-F."/>
            <person name="Bruce D."/>
            <person name="Goodwin L."/>
            <person name="Pitluck S."/>
            <person name="Chertkov O."/>
            <person name="Detter J.C."/>
            <person name="Han C."/>
            <person name="Tapia R."/>
            <person name="Land M."/>
            <person name="Hauser L."/>
            <person name="Jeffries C."/>
            <person name="Kyrpides N."/>
            <person name="Ivanova N."/>
            <person name="Mikhailova N."/>
            <person name="Brumm P."/>
            <person name="Mead D."/>
            <person name="Woyke T."/>
        </authorList>
    </citation>
    <scope>NUCLEOTIDE SEQUENCE [LARGE SCALE GENOMIC DNA]</scope>
    <source>
        <strain evidence="2">ATCC 21833 / DSM 2522 / FERM P-1141 / JCM 9156 / N-4</strain>
    </source>
</reference>
<keyword evidence="2" id="KW-1185">Reference proteome</keyword>
<dbReference type="HOGENOM" id="CLU_1406270_0_0_9"/>
<dbReference type="Proteomes" id="UP000001401">
    <property type="component" value="Chromosome"/>
</dbReference>
<dbReference type="AlphaFoldDB" id="E6TUJ6"/>
<protein>
    <submittedName>
        <fullName evidence="1">Uncharacterized protein</fullName>
    </submittedName>
</protein>